<dbReference type="InterPro" id="IPR004843">
    <property type="entry name" value="Calcineurin-like_PHP"/>
</dbReference>
<dbReference type="InterPro" id="IPR029052">
    <property type="entry name" value="Metallo-depent_PP-like"/>
</dbReference>
<dbReference type="PANTHER" id="PTHR42850">
    <property type="entry name" value="METALLOPHOSPHOESTERASE"/>
    <property type="match status" value="1"/>
</dbReference>
<protein>
    <recommendedName>
        <fullName evidence="1">Calcineurin-like phosphoesterase domain-containing protein</fullName>
    </recommendedName>
</protein>
<gene>
    <name evidence="2" type="ORF">CGZ90_05415</name>
</gene>
<dbReference type="EMBL" id="NOII01000001">
    <property type="protein sequence ID" value="OYD59330.1"/>
    <property type="molecule type" value="Genomic_DNA"/>
</dbReference>
<dbReference type="GO" id="GO:0005737">
    <property type="term" value="C:cytoplasm"/>
    <property type="evidence" value="ECO:0007669"/>
    <property type="project" value="TreeGrafter"/>
</dbReference>
<dbReference type="Gene3D" id="3.60.21.10">
    <property type="match status" value="1"/>
</dbReference>
<proteinExistence type="predicted"/>
<sequence length="215" mass="25239">MNYFVIGDVHGCYHTFKNMINTYWDREREVLIQLGDLIDRGRNSPQMVRFARELSAEFPNTAVFLKGNHEFEIIEHFFVKHNENWLRQCGDDTLRQYQNVDRDCENDVRWMKELPLFWENNHLFISHAGISEQGEDPFNEDNEFGVLWNRSPLKDIGKLQIYGHTPCDIPTHDNKSNAWNIDTGAAYLGYLTGVKVTPAGEVIQFIREDTDLRDR</sequence>
<dbReference type="GO" id="GO:0016791">
    <property type="term" value="F:phosphatase activity"/>
    <property type="evidence" value="ECO:0007669"/>
    <property type="project" value="TreeGrafter"/>
</dbReference>
<dbReference type="SUPFAM" id="SSF56300">
    <property type="entry name" value="Metallo-dependent phosphatases"/>
    <property type="match status" value="1"/>
</dbReference>
<dbReference type="PANTHER" id="PTHR42850:SF4">
    <property type="entry name" value="ZINC-DEPENDENT ENDOPOLYPHOSPHATASE"/>
    <property type="match status" value="1"/>
</dbReference>
<dbReference type="CDD" id="cd00144">
    <property type="entry name" value="MPP_PPP_family"/>
    <property type="match status" value="1"/>
</dbReference>
<dbReference type="RefSeq" id="WP_094251291.1">
    <property type="nucleotide sequence ID" value="NZ_JBHLXL010000001.1"/>
</dbReference>
<organism evidence="2 3">
    <name type="scientific">Fictibacillus aquaticus</name>
    <dbReference type="NCBI Taxonomy" id="2021314"/>
    <lineage>
        <taxon>Bacteria</taxon>
        <taxon>Bacillati</taxon>
        <taxon>Bacillota</taxon>
        <taxon>Bacilli</taxon>
        <taxon>Bacillales</taxon>
        <taxon>Fictibacillaceae</taxon>
        <taxon>Fictibacillus</taxon>
    </lineage>
</organism>
<accession>A0A235FD64</accession>
<dbReference type="OrthoDB" id="384253at2"/>
<feature type="domain" description="Calcineurin-like phosphoesterase" evidence="1">
    <location>
        <begin position="2"/>
        <end position="168"/>
    </location>
</feature>
<evidence type="ECO:0000259" key="1">
    <source>
        <dbReference type="Pfam" id="PF00149"/>
    </source>
</evidence>
<dbReference type="Proteomes" id="UP000215059">
    <property type="component" value="Unassembled WGS sequence"/>
</dbReference>
<dbReference type="Pfam" id="PF00149">
    <property type="entry name" value="Metallophos"/>
    <property type="match status" value="1"/>
</dbReference>
<dbReference type="AlphaFoldDB" id="A0A235FD64"/>
<reference evidence="2 3" key="1">
    <citation type="submission" date="2017-07" db="EMBL/GenBank/DDBJ databases">
        <title>Fictibacillus sp. nov. GDSW-R2A3 Genome sequencing and assembly.</title>
        <authorList>
            <person name="Mayilraj S."/>
        </authorList>
    </citation>
    <scope>NUCLEOTIDE SEQUENCE [LARGE SCALE GENOMIC DNA]</scope>
    <source>
        <strain evidence="2 3">GDSW-R2A3</strain>
    </source>
</reference>
<evidence type="ECO:0000313" key="2">
    <source>
        <dbReference type="EMBL" id="OYD59330.1"/>
    </source>
</evidence>
<keyword evidence="3" id="KW-1185">Reference proteome</keyword>
<evidence type="ECO:0000313" key="3">
    <source>
        <dbReference type="Proteomes" id="UP000215059"/>
    </source>
</evidence>
<name>A0A235FD64_9BACL</name>
<comment type="caution">
    <text evidence="2">The sequence shown here is derived from an EMBL/GenBank/DDBJ whole genome shotgun (WGS) entry which is preliminary data.</text>
</comment>
<dbReference type="InterPro" id="IPR050126">
    <property type="entry name" value="Ap4A_hydrolase"/>
</dbReference>